<protein>
    <submittedName>
        <fullName evidence="1">HAD hydrolase-like protein</fullName>
    </submittedName>
</protein>
<evidence type="ECO:0000313" key="2">
    <source>
        <dbReference type="Proteomes" id="UP000733379"/>
    </source>
</evidence>
<dbReference type="InterPro" id="IPR036412">
    <property type="entry name" value="HAD-like_sf"/>
</dbReference>
<name>A0ABS6BCD9_9NOCA</name>
<dbReference type="Pfam" id="PF00702">
    <property type="entry name" value="Hydrolase"/>
    <property type="match status" value="1"/>
</dbReference>
<gene>
    <name evidence="1" type="ORF">KO481_41410</name>
</gene>
<keyword evidence="2" id="KW-1185">Reference proteome</keyword>
<proteinExistence type="predicted"/>
<dbReference type="Gene3D" id="3.40.50.1000">
    <property type="entry name" value="HAD superfamily/HAD-like"/>
    <property type="match status" value="1"/>
</dbReference>
<dbReference type="InterPro" id="IPR023214">
    <property type="entry name" value="HAD_sf"/>
</dbReference>
<sequence length="227" mass="25092">MSFQAVLFDFSGTLFRLEADESWAADLVHADGRPFDAAESAEVLHRMTVPVHQAATFDAHHQDAWERRDLDPAKHREVYAEVLRQSGVDPAPAGRLYRRMVDPREWVPYPDTGKVLEALSGNGIQVAVVSNIPFDIRPAFVAHGWDRYIDVYALSFELGVVKPDPPIFEWTLDRLSVPAERALMVGDSIENDGAATVLGCAFAHVDPAPTAERRTGLLDALAAHELP</sequence>
<organism evidence="1 2">
    <name type="scientific">Nocardia albiluteola</name>
    <dbReference type="NCBI Taxonomy" id="2842303"/>
    <lineage>
        <taxon>Bacteria</taxon>
        <taxon>Bacillati</taxon>
        <taxon>Actinomycetota</taxon>
        <taxon>Actinomycetes</taxon>
        <taxon>Mycobacteriales</taxon>
        <taxon>Nocardiaceae</taxon>
        <taxon>Nocardia</taxon>
    </lineage>
</organism>
<dbReference type="PRINTS" id="PR00413">
    <property type="entry name" value="HADHALOGNASE"/>
</dbReference>
<evidence type="ECO:0000313" key="1">
    <source>
        <dbReference type="EMBL" id="MBU3067959.1"/>
    </source>
</evidence>
<dbReference type="Proteomes" id="UP000733379">
    <property type="component" value="Unassembled WGS sequence"/>
</dbReference>
<dbReference type="PANTHER" id="PTHR46649">
    <property type="match status" value="1"/>
</dbReference>
<dbReference type="SFLD" id="SFLDS00003">
    <property type="entry name" value="Haloacid_Dehalogenase"/>
    <property type="match status" value="1"/>
</dbReference>
<dbReference type="SFLD" id="SFLDG01129">
    <property type="entry name" value="C1.5:_HAD__Beta-PGM__Phosphata"/>
    <property type="match status" value="1"/>
</dbReference>
<dbReference type="InterPro" id="IPR006439">
    <property type="entry name" value="HAD-SF_hydro_IA"/>
</dbReference>
<reference evidence="1 2" key="1">
    <citation type="submission" date="2021-06" db="EMBL/GenBank/DDBJ databases">
        <title>Actinomycetes sequencing.</title>
        <authorList>
            <person name="Shan Q."/>
        </authorList>
    </citation>
    <scope>NUCLEOTIDE SEQUENCE [LARGE SCALE GENOMIC DNA]</scope>
    <source>
        <strain evidence="1 2">NEAU-G5</strain>
    </source>
</reference>
<dbReference type="SUPFAM" id="SSF56784">
    <property type="entry name" value="HAD-like"/>
    <property type="match status" value="1"/>
</dbReference>
<dbReference type="RefSeq" id="WP_215924037.1">
    <property type="nucleotide sequence ID" value="NZ_JAHKNI010000027.1"/>
</dbReference>
<dbReference type="EMBL" id="JAHKNI010000027">
    <property type="protein sequence ID" value="MBU3067959.1"/>
    <property type="molecule type" value="Genomic_DNA"/>
</dbReference>
<accession>A0ABS6BCD9</accession>
<dbReference type="PANTHER" id="PTHR46649:SF4">
    <property type="entry name" value="HALOACID DEHALOGENASE-LIKE HYDROLASE (HAD) SUPERFAMILY PROTEIN"/>
    <property type="match status" value="1"/>
</dbReference>
<comment type="caution">
    <text evidence="1">The sequence shown here is derived from an EMBL/GenBank/DDBJ whole genome shotgun (WGS) entry which is preliminary data.</text>
</comment>